<keyword evidence="8" id="KW-1185">Reference proteome</keyword>
<keyword evidence="5" id="KW-0449">Lipoprotein</keyword>
<evidence type="ECO:0000313" key="8">
    <source>
        <dbReference type="Proteomes" id="UP001589747"/>
    </source>
</evidence>
<feature type="signal peptide" evidence="6">
    <location>
        <begin position="1"/>
        <end position="25"/>
    </location>
</feature>
<organism evidence="7 8">
    <name type="scientific">Paenibacillus aurantiacus</name>
    <dbReference type="NCBI Taxonomy" id="1936118"/>
    <lineage>
        <taxon>Bacteria</taxon>
        <taxon>Bacillati</taxon>
        <taxon>Bacillota</taxon>
        <taxon>Bacilli</taxon>
        <taxon>Bacillales</taxon>
        <taxon>Paenibacillaceae</taxon>
        <taxon>Paenibacillus</taxon>
    </lineage>
</organism>
<dbReference type="Gene3D" id="3.40.190.10">
    <property type="entry name" value="Periplasmic binding protein-like II"/>
    <property type="match status" value="2"/>
</dbReference>
<dbReference type="PANTHER" id="PTHR43649">
    <property type="entry name" value="ARABINOSE-BINDING PROTEIN-RELATED"/>
    <property type="match status" value="1"/>
</dbReference>
<evidence type="ECO:0000256" key="1">
    <source>
        <dbReference type="ARBA" id="ARBA00022475"/>
    </source>
</evidence>
<keyword evidence="3" id="KW-0472">Membrane</keyword>
<comment type="caution">
    <text evidence="7">The sequence shown here is derived from an EMBL/GenBank/DDBJ whole genome shotgun (WGS) entry which is preliminary data.</text>
</comment>
<accession>A0ABV5KRP3</accession>
<dbReference type="CDD" id="cd13580">
    <property type="entry name" value="PBP2_AlgQ_like_1"/>
    <property type="match status" value="1"/>
</dbReference>
<dbReference type="InterPro" id="IPR050490">
    <property type="entry name" value="Bact_solute-bd_prot1"/>
</dbReference>
<evidence type="ECO:0000256" key="6">
    <source>
        <dbReference type="SAM" id="SignalP"/>
    </source>
</evidence>
<dbReference type="RefSeq" id="WP_377495007.1">
    <property type="nucleotide sequence ID" value="NZ_JBHMDO010000023.1"/>
</dbReference>
<dbReference type="EMBL" id="JBHMDO010000023">
    <property type="protein sequence ID" value="MFB9327073.1"/>
    <property type="molecule type" value="Genomic_DNA"/>
</dbReference>
<feature type="chain" id="PRO_5045729728" evidence="6">
    <location>
        <begin position="26"/>
        <end position="526"/>
    </location>
</feature>
<gene>
    <name evidence="7" type="ORF">ACFFSY_14180</name>
</gene>
<evidence type="ECO:0000256" key="3">
    <source>
        <dbReference type="ARBA" id="ARBA00023136"/>
    </source>
</evidence>
<protein>
    <submittedName>
        <fullName evidence="7">Extracellular solute-binding protein</fullName>
    </submittedName>
</protein>
<dbReference type="SUPFAM" id="SSF53850">
    <property type="entry name" value="Periplasmic binding protein-like II"/>
    <property type="match status" value="1"/>
</dbReference>
<dbReference type="Pfam" id="PF01547">
    <property type="entry name" value="SBP_bac_1"/>
    <property type="match status" value="1"/>
</dbReference>
<evidence type="ECO:0000256" key="4">
    <source>
        <dbReference type="ARBA" id="ARBA00023139"/>
    </source>
</evidence>
<evidence type="ECO:0000256" key="2">
    <source>
        <dbReference type="ARBA" id="ARBA00022729"/>
    </source>
</evidence>
<keyword evidence="1" id="KW-1003">Cell membrane</keyword>
<name>A0ABV5KRP3_9BACL</name>
<dbReference type="Proteomes" id="UP001589747">
    <property type="component" value="Unassembled WGS sequence"/>
</dbReference>
<keyword evidence="4" id="KW-0564">Palmitate</keyword>
<dbReference type="InterPro" id="IPR006059">
    <property type="entry name" value="SBP"/>
</dbReference>
<dbReference type="PANTHER" id="PTHR43649:SF33">
    <property type="entry name" value="POLYGALACTURONAN_RHAMNOGALACTURONAN-BINDING PROTEIN YTCQ"/>
    <property type="match status" value="1"/>
</dbReference>
<dbReference type="PROSITE" id="PS51257">
    <property type="entry name" value="PROKAR_LIPOPROTEIN"/>
    <property type="match status" value="1"/>
</dbReference>
<evidence type="ECO:0000256" key="5">
    <source>
        <dbReference type="ARBA" id="ARBA00023288"/>
    </source>
</evidence>
<reference evidence="7 8" key="1">
    <citation type="submission" date="2024-09" db="EMBL/GenBank/DDBJ databases">
        <authorList>
            <person name="Sun Q."/>
            <person name="Mori K."/>
        </authorList>
    </citation>
    <scope>NUCLEOTIDE SEQUENCE [LARGE SCALE GENOMIC DNA]</scope>
    <source>
        <strain evidence="7 8">TISTR 2452</strain>
    </source>
</reference>
<evidence type="ECO:0000313" key="7">
    <source>
        <dbReference type="EMBL" id="MFB9327073.1"/>
    </source>
</evidence>
<keyword evidence="2 6" id="KW-0732">Signal</keyword>
<proteinExistence type="predicted"/>
<sequence length="526" mass="57931">MKAAYKKRLAALCIAALTITGTACGEASNNKANNEAAPAANASNAAANKGEAAAEPASISLFVSNNAEQIPPGKSMDLATVKYLAGKTNTNLDITFLPHENYMEQLRLKFAGGDIPDVHMVWGIENSELVTNDLALDLKPYLEKYGPNLLKEIPQSAWDAVTLDGKILAIPQVAQGNAPAERVLYVRKDWMDKLGLAVPKTSDEFLNMLRAFRDKDPNGNGKKDEIPFASREKFEWMDNVLGMYGVNLDSNTVSDGKVMPGFVTPNMKQALGLLRTMYEEKLIDPEFLTNSRAVWDQKIKSDLVGSWNHVVLGVWDSWQKEMSTLLADKKPNVVAIPTPKGIGYEGDVGRVEKSVLKTFVVKKDAANPEAIVRMFDWLATEEGQLFADLGIEGETFTKAGDQLTYNAEADKDLKWRQAVFTLHGFNEAAQKVKINNEEAFNKLMATIETSRSEGIENPTAGMAPSPAMTQNAELSFKGSLFQEAAAKIVLGEKPLDYFDEFVASWKKQGGEQAIEEMTAWYNENRK</sequence>